<dbReference type="Gene3D" id="3.40.50.12780">
    <property type="entry name" value="N-terminal domain of ligase-like"/>
    <property type="match status" value="1"/>
</dbReference>
<evidence type="ECO:0000313" key="4">
    <source>
        <dbReference type="EMBL" id="EOD45173.1"/>
    </source>
</evidence>
<evidence type="ECO:0000256" key="1">
    <source>
        <dbReference type="ARBA" id="ARBA00022450"/>
    </source>
</evidence>
<organism evidence="4 5">
    <name type="scientific">Botryosphaeria parva (strain UCR-NP2)</name>
    <name type="common">Grapevine canker fungus</name>
    <name type="synonym">Neofusicoccum parvum</name>
    <dbReference type="NCBI Taxonomy" id="1287680"/>
    <lineage>
        <taxon>Eukaryota</taxon>
        <taxon>Fungi</taxon>
        <taxon>Dikarya</taxon>
        <taxon>Ascomycota</taxon>
        <taxon>Pezizomycotina</taxon>
        <taxon>Dothideomycetes</taxon>
        <taxon>Dothideomycetes incertae sedis</taxon>
        <taxon>Botryosphaeriales</taxon>
        <taxon>Botryosphaeriaceae</taxon>
        <taxon>Neofusicoccum</taxon>
    </lineage>
</organism>
<dbReference type="KEGG" id="npa:UCRNP2_8105"/>
<dbReference type="SUPFAM" id="SSF56801">
    <property type="entry name" value="Acetyl-CoA synthetase-like"/>
    <property type="match status" value="1"/>
</dbReference>
<dbReference type="OMA" id="WEFFARA"/>
<evidence type="ECO:0000256" key="2">
    <source>
        <dbReference type="ARBA" id="ARBA00022553"/>
    </source>
</evidence>
<evidence type="ECO:0000313" key="5">
    <source>
        <dbReference type="Proteomes" id="UP000013521"/>
    </source>
</evidence>
<protein>
    <submittedName>
        <fullName evidence="4">Putative ochratoxin a non-ribosomal peptide synthetase protein</fullName>
    </submittedName>
</protein>
<reference evidence="5" key="1">
    <citation type="journal article" date="2013" name="Genome Announc.">
        <title>Draft genome sequence of Neofusicoccum parvum isolate UCR-NP2, a fungal vascular pathogen associated with grapevine cankers.</title>
        <authorList>
            <person name="Blanco-Ulate B."/>
            <person name="Rolshausen P."/>
            <person name="Cantu D."/>
        </authorList>
    </citation>
    <scope>NUCLEOTIDE SEQUENCE [LARGE SCALE GENOMIC DNA]</scope>
    <source>
        <strain evidence="5">UCR-NP2</strain>
    </source>
</reference>
<dbReference type="AlphaFoldDB" id="R1EBK9"/>
<feature type="domain" description="AMP-dependent synthetase/ligase" evidence="3">
    <location>
        <begin position="132"/>
        <end position="358"/>
    </location>
</feature>
<dbReference type="eggNOG" id="KOG1178">
    <property type="taxonomic scope" value="Eukaryota"/>
</dbReference>
<dbReference type="PANTHER" id="PTHR43439">
    <property type="entry name" value="PHENYLACETATE-COENZYME A LIGASE"/>
    <property type="match status" value="1"/>
</dbReference>
<dbReference type="PROSITE" id="PS00455">
    <property type="entry name" value="AMP_BINDING"/>
    <property type="match status" value="1"/>
</dbReference>
<dbReference type="EMBL" id="KB916634">
    <property type="protein sequence ID" value="EOD45173.1"/>
    <property type="molecule type" value="Genomic_DNA"/>
</dbReference>
<dbReference type="Pfam" id="PF23562">
    <property type="entry name" value="AMP-binding_C_3"/>
    <property type="match status" value="1"/>
</dbReference>
<keyword evidence="2" id="KW-0597">Phosphoprotein</keyword>
<gene>
    <name evidence="4" type="ORF">UCRNP2_8105</name>
</gene>
<dbReference type="PANTHER" id="PTHR43439:SF2">
    <property type="entry name" value="ENZYME, PUTATIVE (JCVI)-RELATED"/>
    <property type="match status" value="1"/>
</dbReference>
<dbReference type="Proteomes" id="UP000013521">
    <property type="component" value="Unassembled WGS sequence"/>
</dbReference>
<keyword evidence="1" id="KW-0596">Phosphopantetheine</keyword>
<dbReference type="InterPro" id="IPR051414">
    <property type="entry name" value="Adenylate-forming_Reductase"/>
</dbReference>
<dbReference type="InterPro" id="IPR042099">
    <property type="entry name" value="ANL_N_sf"/>
</dbReference>
<evidence type="ECO:0000259" key="3">
    <source>
        <dbReference type="Pfam" id="PF00501"/>
    </source>
</evidence>
<proteinExistence type="predicted"/>
<name>R1EBK9_BOTPV</name>
<dbReference type="InterPro" id="IPR000873">
    <property type="entry name" value="AMP-dep_synth/lig_dom"/>
</dbReference>
<dbReference type="OrthoDB" id="429813at2759"/>
<accession>R1EBK9</accession>
<dbReference type="HOGENOM" id="CLU_002220_3_1_1"/>
<dbReference type="InterPro" id="IPR020845">
    <property type="entry name" value="AMP-binding_CS"/>
</dbReference>
<dbReference type="STRING" id="1287680.R1EBK9"/>
<sequence>MGSMAPSPTPDLLPHIIASRAASTPSRVFAITPRSRSLDDGFAETTYAEVGRAIDRFAWWLDENLGGKAEKDAFPTVIEKRKDDTEPSHWQPKVYSGWTVVVSISKTFADQFSPQVLIPLTQNSFEAHLNLVEKTDANTLIGAGEGLAIWEKVKEHKPDVEILVMPELDELLRGEPVEPYPFTKTWEEARLDPIHVNHTSGTTGLPKPITNANVWAISLLRDCALISQGRQLALASLARRKILAFMPPEWIVGLLLQLHMPVYMDLIPVLLPITAPRPLTADYVDRVHQLAPRDVDSGFYVPDLLKQLVKTPSHVAHMQHLSTIFFGGAALDKSAGDALAAFAVVQPVMGATEIGAMPLLATDPADRCEDWDWYGFDLAHYSGVRMRPYADDLHEMVIERVPGEREVQIIFNVLPPGEQEYHTKDLFREHAAKKGRWKFAGRTDDFVKLASMTKFSAGHVEVLLDRHPLVRDTVVGGDGRKEPFVLVQLQESEGQRAREEVLADIWPVFEEANALIAEEIRLRKEMVLFATPDRPFRKAGKGTINRRATVADYEDEIRCMYERVGSEA</sequence>
<dbReference type="Pfam" id="PF00501">
    <property type="entry name" value="AMP-binding"/>
    <property type="match status" value="1"/>
</dbReference>